<name>A0A1I2W5G9_9BACT</name>
<dbReference type="STRING" id="435880.SAMN04487988_111169"/>
<keyword evidence="2" id="KW-1185">Reference proteome</keyword>
<dbReference type="RefSeq" id="WP_177188494.1">
    <property type="nucleotide sequence ID" value="NZ_FOPC01000011.1"/>
</dbReference>
<dbReference type="EMBL" id="FOPC01000011">
    <property type="protein sequence ID" value="SFG96678.1"/>
    <property type="molecule type" value="Genomic_DNA"/>
</dbReference>
<evidence type="ECO:0000313" key="2">
    <source>
        <dbReference type="Proteomes" id="UP000199642"/>
    </source>
</evidence>
<organism evidence="1 2">
    <name type="scientific">Algoriphagus hitonicola</name>
    <dbReference type="NCBI Taxonomy" id="435880"/>
    <lineage>
        <taxon>Bacteria</taxon>
        <taxon>Pseudomonadati</taxon>
        <taxon>Bacteroidota</taxon>
        <taxon>Cytophagia</taxon>
        <taxon>Cytophagales</taxon>
        <taxon>Cyclobacteriaceae</taxon>
        <taxon>Algoriphagus</taxon>
    </lineage>
</organism>
<dbReference type="Proteomes" id="UP000199642">
    <property type="component" value="Unassembled WGS sequence"/>
</dbReference>
<evidence type="ECO:0000313" key="1">
    <source>
        <dbReference type="EMBL" id="SFG96678.1"/>
    </source>
</evidence>
<proteinExistence type="predicted"/>
<protein>
    <submittedName>
        <fullName evidence="1">Uncharacterized protein</fullName>
    </submittedName>
</protein>
<dbReference type="AlphaFoldDB" id="A0A1I2W5G9"/>
<sequence length="56" mass="6623">MEKGLINRALERLNVSEFKDLAEVKQYLKMKYRIDVEDSVLKKRLEKILNDEKAVA</sequence>
<gene>
    <name evidence="1" type="ORF">SAMN04487988_111169</name>
</gene>
<reference evidence="2" key="1">
    <citation type="submission" date="2016-10" db="EMBL/GenBank/DDBJ databases">
        <authorList>
            <person name="Varghese N."/>
            <person name="Submissions S."/>
        </authorList>
    </citation>
    <scope>NUCLEOTIDE SEQUENCE [LARGE SCALE GENOMIC DNA]</scope>
    <source>
        <strain evidence="2">DSM 19315</strain>
    </source>
</reference>
<accession>A0A1I2W5G9</accession>